<dbReference type="InterPro" id="IPR041609">
    <property type="entry name" value="PurL_linker"/>
</dbReference>
<evidence type="ECO:0000256" key="1">
    <source>
        <dbReference type="ARBA" id="ARBA00022598"/>
    </source>
</evidence>
<dbReference type="Pfam" id="PF18072">
    <property type="entry name" value="FGAR-AT_linker"/>
    <property type="match status" value="1"/>
</dbReference>
<keyword evidence="4" id="KW-0658">Purine biosynthesis</keyword>
<feature type="domain" description="PurM-like C-terminal" evidence="7">
    <location>
        <begin position="429"/>
        <end position="579"/>
    </location>
</feature>
<dbReference type="GO" id="GO:0006164">
    <property type="term" value="P:purine nucleotide biosynthetic process"/>
    <property type="evidence" value="ECO:0007669"/>
    <property type="project" value="UniProtKB-KW"/>
</dbReference>
<keyword evidence="2" id="KW-0479">Metal-binding</keyword>
<dbReference type="SMART" id="SM01211">
    <property type="entry name" value="GATase_5"/>
    <property type="match status" value="1"/>
</dbReference>
<accession>A0AAW6U729</accession>
<sequence>MKPKRLFVEKKNTFQTEVERLRIAVHNDLSIDLINLRKWTVYEIFHVDEKIIDMLKWQVFGEIAQDIIYEEIDFKDYAHLAYAYLPGQYDQRADSAMQCIQLVTGRSDIIVQCATLITFEQINLSAYTSLSEYLINPVEMGVKDISKEPELPIYKTENKVTRVSGFIQFDEHELNKYYNEKSFAMKIEDLRFIQTYFKKLNRNPSETEIYVLDTYWSDHCRHTTFETILDEIKIEDSLKTQIIQESLNKYYELRKKVHKNNKPMTLMDMATLYGKYMIQQGLADDVEISEEVNACSIKINAEGETYLLLFKNETHNHPTEIEPFGGASTCIGGAIRDPLSGRAYVYQAARVTGAANVLAPISQTRKGKLPQAIITKKATEGFSSYGNQIGLATTLVREIYHPGYEAKRLELGAVVGMVKYDNIKRETPEPGDLIILIGGATGRDGIGGATGSSKSHDQSSVVDASSEVQKGNALIERKLQRLFLHPEVTKIIKKANDFGAGGVSVAIGELAAGIKINLDLVPTKYIGLNATELAISESQERMAVVIHPKDFQLLNQYVEKENLTAHHVATVTREEKLVMTKNNQTVVEIDREFLDTHGVRQHANVVIQQPMSMTPFDLKHSKLEDIVNESIQSLNTASQQGMIEYFDSTIGQTTVLMPFGGKYKLTESDASVHKLPLKDRQTDVTSILTFGFDPNVSSWSPYHGAYLAIVEAISKVVAVNGNYRDIRFSFQEYFQKLEKDPIKWGSVVSTMLGAIAAQDDFQMPSIGGKDSMSGTFEDLHVPPTFVAFAVTTGKASKIISSEFKSIGNYVYLVKANYNQNHLPDAKQLLKTYDVLKELMDKNQVISAKALLKGGWLEAIIKMSFGNHIGFELYTNQSLEDASSLHYGGIVIETTQKIEHSQFIQLGQLIEEPIIKLNESTFNLDELLEKHKQLFARLYPISSSYQEIPQTIVYKEELPKIDVIRNEHPVVTIISLPGTNCELDSKFAFEDAGAKVIINVFRNQNEVQIQKSIIDLKASIDQSDIFMIPGGFSAGDEPDGSGKFITAILLNPMIKAAIERLQQRKGLIIGICNGFQALIKSGLLPFGKLGDVHKNSPTLTINHINRHVSKMVYTKVINNHSPWYKEIKRNTIHHIPISHGEGRFYANQEMIELLINNHQITTIYVDDKGHPATDGLYNPNGSVLSIEGITSPDGRILGKMGHSERYGNQLYKNIPGNKLENIFKSAVETIRRGN</sequence>
<feature type="domain" description="Phosphoribosylformylglycinamidine synthase linker" evidence="8">
    <location>
        <begin position="175"/>
        <end position="222"/>
    </location>
</feature>
<evidence type="ECO:0000256" key="3">
    <source>
        <dbReference type="ARBA" id="ARBA00022741"/>
    </source>
</evidence>
<dbReference type="InterPro" id="IPR036676">
    <property type="entry name" value="PurM-like_C_sf"/>
</dbReference>
<evidence type="ECO:0000256" key="6">
    <source>
        <dbReference type="ARBA" id="ARBA00022842"/>
    </source>
</evidence>
<dbReference type="GO" id="GO:0005737">
    <property type="term" value="C:cytoplasm"/>
    <property type="evidence" value="ECO:0007669"/>
    <property type="project" value="TreeGrafter"/>
</dbReference>
<name>A0AAW6U729_9MOLU</name>
<dbReference type="InterPro" id="IPR010141">
    <property type="entry name" value="FGAM_synthase"/>
</dbReference>
<dbReference type="Pfam" id="PF13507">
    <property type="entry name" value="GATase_5"/>
    <property type="match status" value="1"/>
</dbReference>
<dbReference type="Gene3D" id="3.90.650.10">
    <property type="entry name" value="PurM-like C-terminal domain"/>
    <property type="match status" value="1"/>
</dbReference>
<reference evidence="9" key="1">
    <citation type="submission" date="2023-05" db="EMBL/GenBank/DDBJ databases">
        <title>Mariniplasma microaerophilum sp. nov., a novel anaerobic mollicute isolated from terrestrial mud volcano, Taman Peninsula, Russia.</title>
        <authorList>
            <person name="Khomyakova M.A."/>
            <person name="Merkel A.Y."/>
            <person name="Slobodkin A.I."/>
        </authorList>
    </citation>
    <scope>NUCLEOTIDE SEQUENCE</scope>
    <source>
        <strain evidence="9">M4Ah</strain>
    </source>
</reference>
<keyword evidence="10" id="KW-1185">Reference proteome</keyword>
<dbReference type="SUPFAM" id="SSF52317">
    <property type="entry name" value="Class I glutamine amidotransferase-like"/>
    <property type="match status" value="1"/>
</dbReference>
<evidence type="ECO:0000256" key="2">
    <source>
        <dbReference type="ARBA" id="ARBA00022723"/>
    </source>
</evidence>
<protein>
    <submittedName>
        <fullName evidence="9">Phosphoribosylformylglycinamidine synthase</fullName>
        <ecNumber evidence="9">6.3.5.3</ecNumber>
    </submittedName>
</protein>
<evidence type="ECO:0000313" key="9">
    <source>
        <dbReference type="EMBL" id="MDI6452585.1"/>
    </source>
</evidence>
<dbReference type="RefSeq" id="WP_282839001.1">
    <property type="nucleotide sequence ID" value="NZ_JASCXW010000006.1"/>
</dbReference>
<dbReference type="InterPro" id="IPR029062">
    <property type="entry name" value="Class_I_gatase-like"/>
</dbReference>
<dbReference type="PANTHER" id="PTHR10099">
    <property type="entry name" value="PHOSPHORIBOSYLFORMYLGLYCINAMIDINE SYNTHASE"/>
    <property type="match status" value="1"/>
</dbReference>
<keyword evidence="6" id="KW-0460">Magnesium</keyword>
<dbReference type="InterPro" id="IPR010918">
    <property type="entry name" value="PurM-like_C_dom"/>
</dbReference>
<proteinExistence type="predicted"/>
<keyword evidence="1 9" id="KW-0436">Ligase</keyword>
<dbReference type="EMBL" id="JASCXW010000006">
    <property type="protein sequence ID" value="MDI6452585.1"/>
    <property type="molecule type" value="Genomic_DNA"/>
</dbReference>
<evidence type="ECO:0000256" key="4">
    <source>
        <dbReference type="ARBA" id="ARBA00022755"/>
    </source>
</evidence>
<dbReference type="PROSITE" id="PS51273">
    <property type="entry name" value="GATASE_TYPE_1"/>
    <property type="match status" value="1"/>
</dbReference>
<dbReference type="NCBIfam" id="TIGR01857">
    <property type="entry name" value="FGAM-synthase"/>
    <property type="match status" value="1"/>
</dbReference>
<dbReference type="Gene3D" id="3.30.1330.10">
    <property type="entry name" value="PurM-like, N-terminal domain"/>
    <property type="match status" value="2"/>
</dbReference>
<evidence type="ECO:0000259" key="7">
    <source>
        <dbReference type="Pfam" id="PF02769"/>
    </source>
</evidence>
<dbReference type="Pfam" id="PF02769">
    <property type="entry name" value="AIRS_C"/>
    <property type="match status" value="1"/>
</dbReference>
<dbReference type="PANTHER" id="PTHR10099:SF1">
    <property type="entry name" value="PHOSPHORIBOSYLFORMYLGLYCINAMIDINE SYNTHASE"/>
    <property type="match status" value="1"/>
</dbReference>
<dbReference type="AlphaFoldDB" id="A0AAW6U729"/>
<dbReference type="InterPro" id="IPR036921">
    <property type="entry name" value="PurM-like_N_sf"/>
</dbReference>
<dbReference type="SUPFAM" id="SSF55326">
    <property type="entry name" value="PurM N-terminal domain-like"/>
    <property type="match status" value="2"/>
</dbReference>
<dbReference type="Gene3D" id="3.40.50.880">
    <property type="match status" value="1"/>
</dbReference>
<dbReference type="EC" id="6.3.5.3" evidence="9"/>
<evidence type="ECO:0000259" key="8">
    <source>
        <dbReference type="Pfam" id="PF18072"/>
    </source>
</evidence>
<dbReference type="GO" id="GO:0004642">
    <property type="term" value="F:phosphoribosylformylglycinamidine synthase activity"/>
    <property type="evidence" value="ECO:0007669"/>
    <property type="project" value="UniProtKB-EC"/>
</dbReference>
<comment type="caution">
    <text evidence="9">The sequence shown here is derived from an EMBL/GenBank/DDBJ whole genome shotgun (WGS) entry which is preliminary data.</text>
</comment>
<dbReference type="CDD" id="cd02204">
    <property type="entry name" value="PurL_repeat2"/>
    <property type="match status" value="1"/>
</dbReference>
<evidence type="ECO:0000256" key="5">
    <source>
        <dbReference type="ARBA" id="ARBA00022840"/>
    </source>
</evidence>
<dbReference type="SUPFAM" id="SSF56042">
    <property type="entry name" value="PurM C-terminal domain-like"/>
    <property type="match status" value="2"/>
</dbReference>
<keyword evidence="3" id="KW-0547">Nucleotide-binding</keyword>
<dbReference type="Proteomes" id="UP001431532">
    <property type="component" value="Unassembled WGS sequence"/>
</dbReference>
<organism evidence="9 10">
    <name type="scientific">Peloplasma aerotolerans</name>
    <dbReference type="NCBI Taxonomy" id="3044389"/>
    <lineage>
        <taxon>Bacteria</taxon>
        <taxon>Bacillati</taxon>
        <taxon>Mycoplasmatota</taxon>
        <taxon>Mollicutes</taxon>
        <taxon>Acholeplasmatales</taxon>
        <taxon>Acholeplasmataceae</taxon>
        <taxon>Peloplasma</taxon>
    </lineage>
</organism>
<evidence type="ECO:0000313" key="10">
    <source>
        <dbReference type="Proteomes" id="UP001431532"/>
    </source>
</evidence>
<keyword evidence="5" id="KW-0067">ATP-binding</keyword>
<dbReference type="GO" id="GO:0005524">
    <property type="term" value="F:ATP binding"/>
    <property type="evidence" value="ECO:0007669"/>
    <property type="project" value="UniProtKB-KW"/>
</dbReference>
<dbReference type="CDD" id="cd02203">
    <property type="entry name" value="PurL_repeat1"/>
    <property type="match status" value="1"/>
</dbReference>
<dbReference type="GO" id="GO:0046872">
    <property type="term" value="F:metal ion binding"/>
    <property type="evidence" value="ECO:0007669"/>
    <property type="project" value="UniProtKB-KW"/>
</dbReference>
<gene>
    <name evidence="9" type="ORF">QJ521_03310</name>
</gene>